<evidence type="ECO:0000313" key="2">
    <source>
        <dbReference type="EMBL" id="APO68561.1"/>
    </source>
</evidence>
<name>A0A1L5NKY7_9HYPH</name>
<proteinExistence type="predicted"/>
<evidence type="ECO:0000313" key="3">
    <source>
        <dbReference type="Proteomes" id="UP000184749"/>
    </source>
</evidence>
<gene>
    <name evidence="2" type="ORF">IE4872_CH02959</name>
</gene>
<dbReference type="STRING" id="56730.IE4872_CH02959"/>
<dbReference type="RefSeq" id="WP_074069191.1">
    <property type="nucleotide sequence ID" value="NZ_CP017101.1"/>
</dbReference>
<organism evidence="2 3">
    <name type="scientific">Rhizobium gallicum</name>
    <dbReference type="NCBI Taxonomy" id="56730"/>
    <lineage>
        <taxon>Bacteria</taxon>
        <taxon>Pseudomonadati</taxon>
        <taxon>Pseudomonadota</taxon>
        <taxon>Alphaproteobacteria</taxon>
        <taxon>Hyphomicrobiales</taxon>
        <taxon>Rhizobiaceae</taxon>
        <taxon>Rhizobium/Agrobacterium group</taxon>
        <taxon>Rhizobium</taxon>
    </lineage>
</organism>
<sequence length="149" mass="16527">MAFLESIQFIDRSNEDRFYVRDVSVGNGPKIITDASDHARLARIKKLDHQERERLFRGFHADLSQNEINFLLGRRQALEEFERQLLWGSGRKRAGRTSSRGRAGSSGTASTTGLCGSSTAKWSSAQGARTIAELCSKCHQRLAALGFAP</sequence>
<dbReference type="EMBL" id="CP017101">
    <property type="protein sequence ID" value="APO68561.1"/>
    <property type="molecule type" value="Genomic_DNA"/>
</dbReference>
<protein>
    <submittedName>
        <fullName evidence="2">Uncharacterized protein</fullName>
    </submittedName>
</protein>
<dbReference type="Proteomes" id="UP000184749">
    <property type="component" value="Chromosome"/>
</dbReference>
<evidence type="ECO:0000256" key="1">
    <source>
        <dbReference type="SAM" id="MobiDB-lite"/>
    </source>
</evidence>
<reference evidence="2 3" key="1">
    <citation type="submission" date="2016-09" db="EMBL/GenBank/DDBJ databases">
        <title>The complete genome sequences of Rhizobium gallicum, symbiovars gallicum and phaseoli, symbionts associated to common bean (Phaseolus vulgaris).</title>
        <authorList>
            <person name="Bustos P."/>
            <person name="Santamaria R.I."/>
            <person name="Perez-Carrascal O.M."/>
            <person name="Juarez S."/>
            <person name="Lozano L."/>
            <person name="Martinez-Flores I."/>
            <person name="Martinez-Romero E."/>
            <person name="Cevallos M."/>
            <person name="Romero D."/>
            <person name="Davila G."/>
            <person name="Gonzalez V."/>
        </authorList>
    </citation>
    <scope>NUCLEOTIDE SEQUENCE [LARGE SCALE GENOMIC DNA]</scope>
    <source>
        <strain evidence="2 3">IE4872</strain>
    </source>
</reference>
<dbReference type="AlphaFoldDB" id="A0A1L5NKY7"/>
<feature type="region of interest" description="Disordered" evidence="1">
    <location>
        <begin position="92"/>
        <end position="118"/>
    </location>
</feature>
<accession>A0A1L5NKY7</accession>
<feature type="compositionally biased region" description="Low complexity" evidence="1">
    <location>
        <begin position="96"/>
        <end position="118"/>
    </location>
</feature>